<organism evidence="6 7">
    <name type="scientific">Microbacterium marmarense</name>
    <dbReference type="NCBI Taxonomy" id="3122051"/>
    <lineage>
        <taxon>Bacteria</taxon>
        <taxon>Bacillati</taxon>
        <taxon>Actinomycetota</taxon>
        <taxon>Actinomycetes</taxon>
        <taxon>Micrococcales</taxon>
        <taxon>Microbacteriaceae</taxon>
        <taxon>Microbacterium</taxon>
    </lineage>
</organism>
<dbReference type="PANTHER" id="PTHR43320:SF2">
    <property type="entry name" value="2-DEHYDRO-3-DEOXYGLUCONOKINASE_2-DEHYDRO-3-DEOXYGALACTONOKINASE"/>
    <property type="match status" value="1"/>
</dbReference>
<dbReference type="Pfam" id="PF00294">
    <property type="entry name" value="PfkB"/>
    <property type="match status" value="1"/>
</dbReference>
<gene>
    <name evidence="6" type="ORF">WDU96_02945</name>
</gene>
<evidence type="ECO:0000313" key="7">
    <source>
        <dbReference type="Proteomes" id="UP001368654"/>
    </source>
</evidence>
<dbReference type="GO" id="GO:0016301">
    <property type="term" value="F:kinase activity"/>
    <property type="evidence" value="ECO:0007669"/>
    <property type="project" value="UniProtKB-KW"/>
</dbReference>
<evidence type="ECO:0000256" key="3">
    <source>
        <dbReference type="ARBA" id="ARBA00022777"/>
    </source>
</evidence>
<evidence type="ECO:0000256" key="4">
    <source>
        <dbReference type="RuleBase" id="RU003704"/>
    </source>
</evidence>
<dbReference type="InterPro" id="IPR029056">
    <property type="entry name" value="Ribokinase-like"/>
</dbReference>
<feature type="domain" description="Carbohydrate kinase PfkB" evidence="5">
    <location>
        <begin position="7"/>
        <end position="298"/>
    </location>
</feature>
<sequence length="317" mass="33112">MSNRRPVVTFGETMMLLATPTVGALQHAESMTVRIGGAESNVAIGLQRLGVPTVWMSKLGADSAGDLVEREIRAEGVTVIAFRDAGAPTGLMLKERRTPTSTRVSYYRAGSAASRATSADLDEHVIRSAALLHLTGITPALSASAAELALHAARTAKDAGVRVSFDLNYRSTLWSTDSAHEFYAAILPLVDVLFAGDDEAAIALGHTAEPAQLARELAGRGPSEVVIKLGSRGALTLAHGEVTSCDAVRIDPVDTVGAGDAFVAGYLAELLAGAPVVQRLDTAVAVGAFACLSPGDWEGAPRRDELHLLNPDDPVAR</sequence>
<dbReference type="Proteomes" id="UP001368654">
    <property type="component" value="Unassembled WGS sequence"/>
</dbReference>
<comment type="caution">
    <text evidence="6">The sequence shown here is derived from an EMBL/GenBank/DDBJ whole genome shotgun (WGS) entry which is preliminary data.</text>
</comment>
<dbReference type="PRINTS" id="PR00990">
    <property type="entry name" value="RIBOKINASE"/>
</dbReference>
<dbReference type="InterPro" id="IPR002173">
    <property type="entry name" value="Carboh/pur_kinase_PfkB_CS"/>
</dbReference>
<evidence type="ECO:0000256" key="2">
    <source>
        <dbReference type="ARBA" id="ARBA00022679"/>
    </source>
</evidence>
<keyword evidence="7" id="KW-1185">Reference proteome</keyword>
<evidence type="ECO:0000313" key="6">
    <source>
        <dbReference type="EMBL" id="MEJ1154555.1"/>
    </source>
</evidence>
<proteinExistence type="inferred from homology"/>
<dbReference type="EMBL" id="JBBDGL010000001">
    <property type="protein sequence ID" value="MEJ1154555.1"/>
    <property type="molecule type" value="Genomic_DNA"/>
</dbReference>
<accession>A0ABU8LSD1</accession>
<dbReference type="InterPro" id="IPR011611">
    <property type="entry name" value="PfkB_dom"/>
</dbReference>
<dbReference type="CDD" id="cd01166">
    <property type="entry name" value="KdgK"/>
    <property type="match status" value="1"/>
</dbReference>
<dbReference type="PANTHER" id="PTHR43320">
    <property type="entry name" value="SUGAR KINASE"/>
    <property type="match status" value="1"/>
</dbReference>
<dbReference type="InterPro" id="IPR052700">
    <property type="entry name" value="Carb_kinase_PfkB-like"/>
</dbReference>
<name>A0ABU8LSD1_9MICO</name>
<evidence type="ECO:0000256" key="1">
    <source>
        <dbReference type="ARBA" id="ARBA00010688"/>
    </source>
</evidence>
<keyword evidence="2 4" id="KW-0808">Transferase</keyword>
<keyword evidence="3 4" id="KW-0418">Kinase</keyword>
<protein>
    <submittedName>
        <fullName evidence="6">Sugar kinase</fullName>
    </submittedName>
</protein>
<comment type="similarity">
    <text evidence="1 4">Belongs to the carbohydrate kinase PfkB family.</text>
</comment>
<dbReference type="InterPro" id="IPR002139">
    <property type="entry name" value="Ribo/fructo_kinase"/>
</dbReference>
<dbReference type="Gene3D" id="3.40.1190.20">
    <property type="match status" value="1"/>
</dbReference>
<dbReference type="RefSeq" id="WP_337336991.1">
    <property type="nucleotide sequence ID" value="NZ_JBBDGL010000001.1"/>
</dbReference>
<dbReference type="SUPFAM" id="SSF53613">
    <property type="entry name" value="Ribokinase-like"/>
    <property type="match status" value="1"/>
</dbReference>
<dbReference type="PROSITE" id="PS00584">
    <property type="entry name" value="PFKB_KINASES_2"/>
    <property type="match status" value="1"/>
</dbReference>
<reference evidence="6 7" key="1">
    <citation type="submission" date="2024-02" db="EMBL/GenBank/DDBJ databases">
        <authorList>
            <person name="Saticioglu I.B."/>
        </authorList>
    </citation>
    <scope>NUCLEOTIDE SEQUENCE [LARGE SCALE GENOMIC DNA]</scope>
    <source>
        <strain evidence="6 7">Mu-86</strain>
    </source>
</reference>
<evidence type="ECO:0000259" key="5">
    <source>
        <dbReference type="Pfam" id="PF00294"/>
    </source>
</evidence>